<protein>
    <recommendedName>
        <fullName evidence="3">Nitrosopumilus output domain-containing protein</fullName>
    </recommendedName>
</protein>
<dbReference type="AlphaFoldDB" id="A0A128A1G1"/>
<evidence type="ECO:0008006" key="3">
    <source>
        <dbReference type="Google" id="ProtNLM"/>
    </source>
</evidence>
<evidence type="ECO:0000313" key="2">
    <source>
        <dbReference type="Proteomes" id="UP000196239"/>
    </source>
</evidence>
<evidence type="ECO:0000313" key="1">
    <source>
        <dbReference type="EMBL" id="CUR51196.1"/>
    </source>
</evidence>
<sequence length="102" mass="11652">MIPYPVQRDMVSSDRLIADVVGVVIEKVLMEISVTAHNKMVEILGNYNMTFSDCYKKPHIVNYALKEIFGNGYLSTVQKIRNELMGVDEDHRIDMFIALVSE</sequence>
<dbReference type="Proteomes" id="UP000196239">
    <property type="component" value="Chromosome 1"/>
</dbReference>
<organism evidence="1 2">
    <name type="scientific">Nitrosotalea devaniterrae</name>
    <dbReference type="NCBI Taxonomy" id="1078905"/>
    <lineage>
        <taxon>Archaea</taxon>
        <taxon>Nitrososphaerota</taxon>
        <taxon>Nitrososphaeria</taxon>
        <taxon>Nitrosotaleales</taxon>
        <taxon>Nitrosotaleaceae</taxon>
        <taxon>Nitrosotalea</taxon>
    </lineage>
</organism>
<accession>A0A128A1G1</accession>
<reference evidence="2" key="1">
    <citation type="submission" date="2015-10" db="EMBL/GenBank/DDBJ databases">
        <authorList>
            <person name="Lehtovirta-Morley L.E."/>
            <person name="Vieille C."/>
        </authorList>
    </citation>
    <scope>NUCLEOTIDE SEQUENCE [LARGE SCALE GENOMIC DNA]</scope>
</reference>
<gene>
    <name evidence="1" type="ORF">NDEV_0431</name>
</gene>
<proteinExistence type="predicted"/>
<dbReference type="KEGG" id="ndv:NDEV_0431"/>
<keyword evidence="2" id="KW-1185">Reference proteome</keyword>
<name>A0A128A1G1_9ARCH</name>
<dbReference type="EMBL" id="LN890280">
    <property type="protein sequence ID" value="CUR51196.1"/>
    <property type="molecule type" value="Genomic_DNA"/>
</dbReference>